<evidence type="ECO:0000256" key="3">
    <source>
        <dbReference type="ARBA" id="ARBA00005641"/>
    </source>
</evidence>
<comment type="similarity">
    <text evidence="3">Belongs to the glycosyl hydrolase 5 (cellulase A) family.</text>
</comment>
<sequence length="421" mass="47046">MMFTCKQSLAVVACLVMVALYPQISMASSPWAIYDGGFVQTLGTRFVKNGKPLYVNGFNAYWMMYMASEPSTRATVPAAFKQASEFGLTVTRTWAFSDAGDRPLQISPGTYSEDMFKGLDFVISEAGKHGIHLILSLVNNWNDFGGKNQYVKWGKERGLPVNKDDDFFSNPALKEYYKNHVKAVLTRINTITGVAYKDDTTIFAWELMNEPHCQADYSGATFQSWVEEMAAYVKSIDGNHMLEIGLEGFYGETTPERREQVNPGGYVVGTDFITNNNLTHVDFATIHLYTDQWTSGDDKAQLIFVDKWVEAHIEDSNTQLKKPIMLTEFGKSSRSSGYTVDARDKYFGHLFDAIYNSASDKGPCGGGLFWQVLAPGMTNWDDGYGVVLEESPSTAEVINQQSYRMTKLSPEFDGNDHSSTV</sequence>
<feature type="domain" description="Glycoside hydrolase family 5" evidence="10">
    <location>
        <begin position="38"/>
        <end position="371"/>
    </location>
</feature>
<evidence type="ECO:0000313" key="11">
    <source>
        <dbReference type="EnsemblPlants" id="Kaladp0035s0065.1.v1.1"/>
    </source>
</evidence>
<dbReference type="Gramene" id="Kaladp0035s0065.1.v1.1">
    <property type="protein sequence ID" value="Kaladp0035s0065.1.v1.1"/>
    <property type="gene ID" value="Kaladp0035s0065.v1.1"/>
</dbReference>
<evidence type="ECO:0000256" key="5">
    <source>
        <dbReference type="ARBA" id="ARBA00022525"/>
    </source>
</evidence>
<evidence type="ECO:0000256" key="4">
    <source>
        <dbReference type="ARBA" id="ARBA00012706"/>
    </source>
</evidence>
<keyword evidence="12" id="KW-1185">Reference proteome</keyword>
<evidence type="ECO:0000256" key="8">
    <source>
        <dbReference type="ARBA" id="ARBA00023295"/>
    </source>
</evidence>
<dbReference type="GO" id="GO:0000272">
    <property type="term" value="P:polysaccharide catabolic process"/>
    <property type="evidence" value="ECO:0007669"/>
    <property type="project" value="InterPro"/>
</dbReference>
<dbReference type="FunFam" id="3.20.20.80:FF:000012">
    <property type="entry name" value="Mannan endo-1,4-beta-mannosidase 6"/>
    <property type="match status" value="1"/>
</dbReference>
<dbReference type="GO" id="GO:0016985">
    <property type="term" value="F:mannan endo-1,4-beta-mannosidase activity"/>
    <property type="evidence" value="ECO:0007669"/>
    <property type="project" value="UniProtKB-EC"/>
</dbReference>
<dbReference type="InterPro" id="IPR017853">
    <property type="entry name" value="GH"/>
</dbReference>
<dbReference type="GO" id="GO:0005576">
    <property type="term" value="C:extracellular region"/>
    <property type="evidence" value="ECO:0007669"/>
    <property type="project" value="UniProtKB-SubCell"/>
</dbReference>
<reference evidence="11" key="1">
    <citation type="submission" date="2021-01" db="UniProtKB">
        <authorList>
            <consortium name="EnsemblPlants"/>
        </authorList>
    </citation>
    <scope>IDENTIFICATION</scope>
</reference>
<comment type="catalytic activity">
    <reaction evidence="1">
        <text>Random hydrolysis of (1-&gt;4)-beta-D-mannosidic linkages in mannans, galactomannans and glucomannans.</text>
        <dbReference type="EC" id="3.2.1.78"/>
    </reaction>
</comment>
<dbReference type="AlphaFoldDB" id="A0A7N0TF02"/>
<accession>A0A7N0TF02</accession>
<dbReference type="EC" id="3.2.1.78" evidence="4"/>
<keyword evidence="8" id="KW-0326">Glycosidase</keyword>
<evidence type="ECO:0000256" key="6">
    <source>
        <dbReference type="ARBA" id="ARBA00022729"/>
    </source>
</evidence>
<evidence type="ECO:0000259" key="10">
    <source>
        <dbReference type="Pfam" id="PF26410"/>
    </source>
</evidence>
<keyword evidence="6 9" id="KW-0732">Signal</keyword>
<keyword evidence="7" id="KW-0378">Hydrolase</keyword>
<dbReference type="InterPro" id="IPR001547">
    <property type="entry name" value="Glyco_hydro_5"/>
</dbReference>
<name>A0A7N0TF02_KALFE</name>
<evidence type="ECO:0000256" key="9">
    <source>
        <dbReference type="SAM" id="SignalP"/>
    </source>
</evidence>
<evidence type="ECO:0000256" key="1">
    <source>
        <dbReference type="ARBA" id="ARBA00001678"/>
    </source>
</evidence>
<evidence type="ECO:0000256" key="2">
    <source>
        <dbReference type="ARBA" id="ARBA00004613"/>
    </source>
</evidence>
<protein>
    <recommendedName>
        <fullName evidence="4">mannan endo-1,4-beta-mannosidase</fullName>
        <ecNumber evidence="4">3.2.1.78</ecNumber>
    </recommendedName>
</protein>
<organism evidence="11 12">
    <name type="scientific">Kalanchoe fedtschenkoi</name>
    <name type="common">Lavender scallops</name>
    <name type="synonym">South American air plant</name>
    <dbReference type="NCBI Taxonomy" id="63787"/>
    <lineage>
        <taxon>Eukaryota</taxon>
        <taxon>Viridiplantae</taxon>
        <taxon>Streptophyta</taxon>
        <taxon>Embryophyta</taxon>
        <taxon>Tracheophyta</taxon>
        <taxon>Spermatophyta</taxon>
        <taxon>Magnoliopsida</taxon>
        <taxon>eudicotyledons</taxon>
        <taxon>Gunneridae</taxon>
        <taxon>Pentapetalae</taxon>
        <taxon>Saxifragales</taxon>
        <taxon>Crassulaceae</taxon>
        <taxon>Kalanchoe</taxon>
    </lineage>
</organism>
<evidence type="ECO:0000313" key="12">
    <source>
        <dbReference type="Proteomes" id="UP000594263"/>
    </source>
</evidence>
<proteinExistence type="inferred from homology"/>
<dbReference type="SUPFAM" id="SSF51445">
    <property type="entry name" value="(Trans)glycosidases"/>
    <property type="match status" value="1"/>
</dbReference>
<dbReference type="PANTHER" id="PTHR31451">
    <property type="match status" value="1"/>
</dbReference>
<feature type="signal peptide" evidence="9">
    <location>
        <begin position="1"/>
        <end position="27"/>
    </location>
</feature>
<feature type="chain" id="PRO_5029553008" description="mannan endo-1,4-beta-mannosidase" evidence="9">
    <location>
        <begin position="28"/>
        <end position="421"/>
    </location>
</feature>
<keyword evidence="5" id="KW-0964">Secreted</keyword>
<dbReference type="EnsemblPlants" id="Kaladp0035s0065.1.v1.1">
    <property type="protein sequence ID" value="Kaladp0035s0065.1.v1.1"/>
    <property type="gene ID" value="Kaladp0035s0065.v1.1"/>
</dbReference>
<evidence type="ECO:0000256" key="7">
    <source>
        <dbReference type="ARBA" id="ARBA00022801"/>
    </source>
</evidence>
<dbReference type="PANTHER" id="PTHR31451:SF39">
    <property type="entry name" value="MANNAN ENDO-1,4-BETA-MANNOSIDASE 1"/>
    <property type="match status" value="1"/>
</dbReference>
<dbReference type="OMA" id="SDFIATN"/>
<dbReference type="Pfam" id="PF26410">
    <property type="entry name" value="GH5_mannosidase"/>
    <property type="match status" value="1"/>
</dbReference>
<dbReference type="Gene3D" id="3.20.20.80">
    <property type="entry name" value="Glycosidases"/>
    <property type="match status" value="1"/>
</dbReference>
<dbReference type="Proteomes" id="UP000594263">
    <property type="component" value="Unplaced"/>
</dbReference>
<dbReference type="InterPro" id="IPR045053">
    <property type="entry name" value="MAN-like"/>
</dbReference>
<comment type="subcellular location">
    <subcellularLocation>
        <location evidence="2">Secreted</location>
    </subcellularLocation>
</comment>